<feature type="chain" id="PRO_5046267025" evidence="2">
    <location>
        <begin position="23"/>
        <end position="499"/>
    </location>
</feature>
<keyword evidence="2" id="KW-0732">Signal</keyword>
<feature type="signal peptide" evidence="2">
    <location>
        <begin position="1"/>
        <end position="22"/>
    </location>
</feature>
<dbReference type="EMBL" id="JADKNH010000017">
    <property type="protein sequence ID" value="MBF4695551.1"/>
    <property type="molecule type" value="Genomic_DNA"/>
</dbReference>
<evidence type="ECO:0000313" key="3">
    <source>
        <dbReference type="EMBL" id="MBF4695551.1"/>
    </source>
</evidence>
<comment type="caution">
    <text evidence="3">The sequence shown here is derived from an EMBL/GenBank/DDBJ whole genome shotgun (WGS) entry which is preliminary data.</text>
</comment>
<gene>
    <name evidence="3" type="ORF">ISU02_20855</name>
</gene>
<organism evidence="3 4">
    <name type="scientific">Fusibacter ferrireducens</name>
    <dbReference type="NCBI Taxonomy" id="2785058"/>
    <lineage>
        <taxon>Bacteria</taxon>
        <taxon>Bacillati</taxon>
        <taxon>Bacillota</taxon>
        <taxon>Clostridia</taxon>
        <taxon>Eubacteriales</taxon>
        <taxon>Eubacteriales Family XII. Incertae Sedis</taxon>
        <taxon>Fusibacter</taxon>
    </lineage>
</organism>
<dbReference type="PROSITE" id="PS51257">
    <property type="entry name" value="PROKAR_LIPOPROTEIN"/>
    <property type="match status" value="1"/>
</dbReference>
<dbReference type="RefSeq" id="WP_194703790.1">
    <property type="nucleotide sequence ID" value="NZ_JADKNH010000017.1"/>
</dbReference>
<sequence>MKYNVIKIGAIAILMFVMSSCAVNTPQKITEEVEVNTTSQGDASTQEEASTQEDITTQEVITTQGDVSTQGEEIDQEAPQVKSERIQNLENLILNDADSVLVAAYVRNNIKEASPEEADQMIEILLQMQTALIQRSHEGILYEPAYMDALNITMGGVLAPDKISKIENEKVRSFYQSVADSDLTMVRYEETPVLETDWVKIKGYQATFTEPFQMVVDFHDDKNLFREENVEALVNRIYAMEEMLLKAPNGFAKDELTELYSTYVSRMLIGPEGTYLYRLVNASDSYYKKMTVAIEGHETSGFAKIAKEMMAETLNTDNHLMDIVGAYRLNNPYIEHRFEKNVASEGDIQIVTLTYEGVDASITKRVNELIQSATKALVESSGATSDYQIDMYKSYQFGDYATIQIYNNYLTEDGESHYDEKSVNLDLKNGVLLTLNTLLNSEAETVLDKINTVSDSNFTRVPDFSLTVTGLLLTDSKGSSPNAKYSVITKDQLLKIRLK</sequence>
<protein>
    <submittedName>
        <fullName evidence="3">Uncharacterized protein</fullName>
    </submittedName>
</protein>
<accession>A0ABR9ZZZ1</accession>
<keyword evidence="4" id="KW-1185">Reference proteome</keyword>
<dbReference type="Proteomes" id="UP000614200">
    <property type="component" value="Unassembled WGS sequence"/>
</dbReference>
<reference evidence="3 4" key="1">
    <citation type="submission" date="2020-11" db="EMBL/GenBank/DDBJ databases">
        <title>Fusibacter basophilias sp. nov.</title>
        <authorList>
            <person name="Qiu D."/>
        </authorList>
    </citation>
    <scope>NUCLEOTIDE SEQUENCE [LARGE SCALE GENOMIC DNA]</scope>
    <source>
        <strain evidence="3 4">Q10-2</strain>
    </source>
</reference>
<evidence type="ECO:0000256" key="2">
    <source>
        <dbReference type="SAM" id="SignalP"/>
    </source>
</evidence>
<evidence type="ECO:0000313" key="4">
    <source>
        <dbReference type="Proteomes" id="UP000614200"/>
    </source>
</evidence>
<evidence type="ECO:0000256" key="1">
    <source>
        <dbReference type="SAM" id="MobiDB-lite"/>
    </source>
</evidence>
<feature type="compositionally biased region" description="Polar residues" evidence="1">
    <location>
        <begin position="35"/>
        <end position="54"/>
    </location>
</feature>
<feature type="region of interest" description="Disordered" evidence="1">
    <location>
        <begin position="33"/>
        <end position="54"/>
    </location>
</feature>
<name>A0ABR9ZZZ1_9FIRM</name>
<proteinExistence type="predicted"/>